<evidence type="ECO:0000256" key="4">
    <source>
        <dbReference type="ARBA" id="ARBA00022692"/>
    </source>
</evidence>
<sequence length="112" mass="12248">MELLMSIVIGIIFSVSIYLFMSKNLLRVAVATLLLSHGVHLLLVTMSGLQRGASPILSFDAEAYTDPLPHALVLTAIVISFAVTALLLVMSYRTYKVHKTDDLEDLRGSADE</sequence>
<name>A0A511ZG38_9BACI</name>
<feature type="transmembrane region" description="Helical" evidence="7">
    <location>
        <begin position="28"/>
        <end position="49"/>
    </location>
</feature>
<dbReference type="OrthoDB" id="9799219at2"/>
<feature type="transmembrane region" description="Helical" evidence="7">
    <location>
        <begin position="69"/>
        <end position="89"/>
    </location>
</feature>
<evidence type="ECO:0000256" key="5">
    <source>
        <dbReference type="ARBA" id="ARBA00022989"/>
    </source>
</evidence>
<evidence type="ECO:0000313" key="8">
    <source>
        <dbReference type="EMBL" id="GEN86416.1"/>
    </source>
</evidence>
<comment type="subcellular location">
    <subcellularLocation>
        <location evidence="1">Cell membrane</location>
        <topology evidence="1">Multi-pass membrane protein</topology>
    </subcellularLocation>
</comment>
<dbReference type="Proteomes" id="UP000321558">
    <property type="component" value="Unassembled WGS sequence"/>
</dbReference>
<comment type="caution">
    <text evidence="8">The sequence shown here is derived from an EMBL/GenBank/DDBJ whole genome shotgun (WGS) entry which is preliminary data.</text>
</comment>
<dbReference type="EMBL" id="BJYM01000004">
    <property type="protein sequence ID" value="GEN86416.1"/>
    <property type="molecule type" value="Genomic_DNA"/>
</dbReference>
<protein>
    <submittedName>
        <fullName evidence="8">Na(+)/H(+) antiporter subunit C</fullName>
    </submittedName>
</protein>
<dbReference type="InterPro" id="IPR050601">
    <property type="entry name" value="CPA3_antiporter_subunitC"/>
</dbReference>
<dbReference type="NCBIfam" id="NF009303">
    <property type="entry name" value="PRK12660.1"/>
    <property type="match status" value="1"/>
</dbReference>
<dbReference type="STRING" id="582851.GCA_900162665_00475"/>
<dbReference type="PANTHER" id="PTHR34583">
    <property type="entry name" value="ANTIPORTER SUBUNIT MNHC2-RELATED"/>
    <property type="match status" value="1"/>
</dbReference>
<proteinExistence type="inferred from homology"/>
<accession>A0A511ZG38</accession>
<keyword evidence="5 7" id="KW-1133">Transmembrane helix</keyword>
<dbReference type="RefSeq" id="WP_147209479.1">
    <property type="nucleotide sequence ID" value="NZ_BJYM01000004.1"/>
</dbReference>
<keyword evidence="9" id="KW-1185">Reference proteome</keyword>
<evidence type="ECO:0000256" key="6">
    <source>
        <dbReference type="ARBA" id="ARBA00023136"/>
    </source>
</evidence>
<keyword evidence="3" id="KW-1003">Cell membrane</keyword>
<dbReference type="GO" id="GO:0005886">
    <property type="term" value="C:plasma membrane"/>
    <property type="evidence" value="ECO:0007669"/>
    <property type="project" value="UniProtKB-SubCell"/>
</dbReference>
<keyword evidence="6 7" id="KW-0472">Membrane</keyword>
<evidence type="ECO:0000256" key="3">
    <source>
        <dbReference type="ARBA" id="ARBA00022475"/>
    </source>
</evidence>
<dbReference type="PANTHER" id="PTHR34583:SF2">
    <property type="entry name" value="ANTIPORTER SUBUNIT MNHC2-RELATED"/>
    <property type="match status" value="1"/>
</dbReference>
<reference evidence="8 9" key="1">
    <citation type="submission" date="2019-07" db="EMBL/GenBank/DDBJ databases">
        <title>Whole genome shotgun sequence of Oceanobacillus sojae NBRC 105379.</title>
        <authorList>
            <person name="Hosoyama A."/>
            <person name="Uohara A."/>
            <person name="Ohji S."/>
            <person name="Ichikawa N."/>
        </authorList>
    </citation>
    <scope>NUCLEOTIDE SEQUENCE [LARGE SCALE GENOMIC DNA]</scope>
    <source>
        <strain evidence="8 9">NBRC 105379</strain>
    </source>
</reference>
<comment type="similarity">
    <text evidence="2">Belongs to the CPA3 antiporters (TC 2.A.63) subunit C family.</text>
</comment>
<dbReference type="NCBIfam" id="NF006372">
    <property type="entry name" value="PRK08600.1"/>
    <property type="match status" value="1"/>
</dbReference>
<evidence type="ECO:0000256" key="2">
    <source>
        <dbReference type="ARBA" id="ARBA00010388"/>
    </source>
</evidence>
<evidence type="ECO:0000313" key="9">
    <source>
        <dbReference type="Proteomes" id="UP000321558"/>
    </source>
</evidence>
<feature type="transmembrane region" description="Helical" evidence="7">
    <location>
        <begin position="6"/>
        <end position="21"/>
    </location>
</feature>
<dbReference type="Gene3D" id="1.10.287.3510">
    <property type="match status" value="1"/>
</dbReference>
<keyword evidence="4 7" id="KW-0812">Transmembrane</keyword>
<evidence type="ECO:0000256" key="1">
    <source>
        <dbReference type="ARBA" id="ARBA00004651"/>
    </source>
</evidence>
<evidence type="ECO:0000256" key="7">
    <source>
        <dbReference type="SAM" id="Phobius"/>
    </source>
</evidence>
<dbReference type="Pfam" id="PF00420">
    <property type="entry name" value="Oxidored_q2"/>
    <property type="match status" value="1"/>
</dbReference>
<dbReference type="InterPro" id="IPR039428">
    <property type="entry name" value="NUOK/Mnh_C1-like"/>
</dbReference>
<dbReference type="AlphaFoldDB" id="A0A511ZG38"/>
<gene>
    <name evidence="8" type="ORF">OSO01_11550</name>
</gene>
<organism evidence="8 9">
    <name type="scientific">Oceanobacillus sojae</name>
    <dbReference type="NCBI Taxonomy" id="582851"/>
    <lineage>
        <taxon>Bacteria</taxon>
        <taxon>Bacillati</taxon>
        <taxon>Bacillota</taxon>
        <taxon>Bacilli</taxon>
        <taxon>Bacillales</taxon>
        <taxon>Bacillaceae</taxon>
        <taxon>Oceanobacillus</taxon>
    </lineage>
</organism>